<dbReference type="CDD" id="cd16914">
    <property type="entry name" value="EcfT"/>
    <property type="match status" value="1"/>
</dbReference>
<organism evidence="6">
    <name type="scientific">Lactobacillus delbrueckii subsp. lactis</name>
    <dbReference type="NCBI Taxonomy" id="29397"/>
    <lineage>
        <taxon>Bacteria</taxon>
        <taxon>Bacillati</taxon>
        <taxon>Bacillota</taxon>
        <taxon>Bacilli</taxon>
        <taxon>Lactobacillales</taxon>
        <taxon>Lactobacillaceae</taxon>
        <taxon>Lactobacillus</taxon>
    </lineage>
</organism>
<evidence type="ECO:0000256" key="5">
    <source>
        <dbReference type="SAM" id="Phobius"/>
    </source>
</evidence>
<evidence type="ECO:0000256" key="3">
    <source>
        <dbReference type="ARBA" id="ARBA00022989"/>
    </source>
</evidence>
<gene>
    <name evidence="6" type="ORF">DQL93_02790</name>
</gene>
<feature type="transmembrane region" description="Helical" evidence="5">
    <location>
        <begin position="66"/>
        <end position="85"/>
    </location>
</feature>
<keyword evidence="3 5" id="KW-1133">Transmembrane helix</keyword>
<feature type="transmembrane region" description="Helical" evidence="5">
    <location>
        <begin position="243"/>
        <end position="263"/>
    </location>
</feature>
<keyword evidence="2 5" id="KW-0812">Transmembrane</keyword>
<reference evidence="6" key="1">
    <citation type="submission" date="2018-07" db="EMBL/GenBank/DDBJ databases">
        <authorList>
            <person name="Somerville V."/>
        </authorList>
    </citation>
    <scope>NUCLEOTIDE SEQUENCE</scope>
    <source>
        <strain evidence="6">NWC_2_2</strain>
    </source>
</reference>
<dbReference type="PANTHER" id="PTHR33514">
    <property type="entry name" value="PROTEIN ABCI12, CHLOROPLASTIC"/>
    <property type="match status" value="1"/>
</dbReference>
<feature type="transmembrane region" description="Helical" evidence="5">
    <location>
        <begin position="114"/>
        <end position="134"/>
    </location>
</feature>
<proteinExistence type="predicted"/>
<comment type="subcellular location">
    <subcellularLocation>
        <location evidence="1">Membrane</location>
        <topology evidence="1">Multi-pass membrane protein</topology>
    </subcellularLocation>
</comment>
<protein>
    <submittedName>
        <fullName evidence="6">Energy-coupling factor transporter transmembrane protein EcfT</fullName>
    </submittedName>
</protein>
<feature type="transmembrane region" description="Helical" evidence="5">
    <location>
        <begin position="24"/>
        <end position="54"/>
    </location>
</feature>
<dbReference type="AlphaFoldDB" id="A0A3G6JCI5"/>
<evidence type="ECO:0000256" key="1">
    <source>
        <dbReference type="ARBA" id="ARBA00004141"/>
    </source>
</evidence>
<evidence type="ECO:0000256" key="2">
    <source>
        <dbReference type="ARBA" id="ARBA00022692"/>
    </source>
</evidence>
<dbReference type="Pfam" id="PF02361">
    <property type="entry name" value="CbiQ"/>
    <property type="match status" value="1"/>
</dbReference>
<evidence type="ECO:0000256" key="4">
    <source>
        <dbReference type="ARBA" id="ARBA00023136"/>
    </source>
</evidence>
<dbReference type="EMBL" id="CP031023">
    <property type="protein sequence ID" value="AZA15621.1"/>
    <property type="molecule type" value="Genomic_DNA"/>
</dbReference>
<accession>A0A3G6JCI5</accession>
<evidence type="ECO:0000313" key="6">
    <source>
        <dbReference type="EMBL" id="AZA15621.1"/>
    </source>
</evidence>
<keyword evidence="4 5" id="KW-0472">Membrane</keyword>
<sequence length="275" mass="31079">MNDAVLGYTPGKTFVHRLSATTKLLFLIITSVACMVTYDTRFLLIMCLLSLVLFKVSQVKWGQVSVVVNLIIIFAVLNLILVYVFQPSYGADLYGSKHVLLGSGFFALTAEETFYLFNLLLKYICAVPITILFLLTTNPSQFASSLNQIGISYCFSYAFSLALRYIPDIQESYWAISHAQQARGNEISKKAKLADRAKGTVNIVMPLILSSLDRITVISTAMELRRFGSKKKRTWYTSQKLKASDWLSLGVAVLLVLLMLYFWHLNQGRFYNPFK</sequence>
<dbReference type="PANTHER" id="PTHR33514:SF1">
    <property type="entry name" value="ABC TRANSPORTER PERMEASE"/>
    <property type="match status" value="1"/>
</dbReference>
<dbReference type="GO" id="GO:0005886">
    <property type="term" value="C:plasma membrane"/>
    <property type="evidence" value="ECO:0007669"/>
    <property type="project" value="UniProtKB-ARBA"/>
</dbReference>
<dbReference type="InterPro" id="IPR003339">
    <property type="entry name" value="ABC/ECF_trnsptr_transmembrane"/>
</dbReference>
<name>A0A3G6JCI5_LACDL</name>